<dbReference type="NCBIfam" id="TIGR00558">
    <property type="entry name" value="pdxH"/>
    <property type="match status" value="1"/>
</dbReference>
<dbReference type="GO" id="GO:0010181">
    <property type="term" value="F:FMN binding"/>
    <property type="evidence" value="ECO:0007669"/>
    <property type="project" value="UniProtKB-UniRule"/>
</dbReference>
<dbReference type="Proteomes" id="UP000231693">
    <property type="component" value="Unassembled WGS sequence"/>
</dbReference>
<name>A0A2M9D1H8_9CELL</name>
<feature type="binding site" evidence="7">
    <location>
        <begin position="147"/>
        <end position="148"/>
    </location>
    <ligand>
        <name>FMN</name>
        <dbReference type="ChEBI" id="CHEBI:58210"/>
    </ligand>
</feature>
<feature type="binding site" evidence="6">
    <location>
        <position position="73"/>
    </location>
    <ligand>
        <name>substrate</name>
    </ligand>
</feature>
<evidence type="ECO:0000256" key="1">
    <source>
        <dbReference type="ARBA" id="ARBA00007301"/>
    </source>
</evidence>
<reference evidence="10 11" key="1">
    <citation type="submission" date="2017-11" db="EMBL/GenBank/DDBJ databases">
        <title>Genomic Encyclopedia of Archaeal and Bacterial Type Strains, Phase II (KMG-II): From Individual Species to Whole Genera.</title>
        <authorList>
            <person name="Goeker M."/>
        </authorList>
    </citation>
    <scope>NUCLEOTIDE SEQUENCE [LARGE SCALE GENOMIC DNA]</scope>
    <source>
        <strain evidence="10 11">DSM 25478</strain>
    </source>
</reference>
<dbReference type="AlphaFoldDB" id="A0A2M9D1H8"/>
<dbReference type="Gene3D" id="2.30.110.10">
    <property type="entry name" value="Electron Transport, Fmn-binding Protein, Chain A"/>
    <property type="match status" value="1"/>
</dbReference>
<dbReference type="Pfam" id="PF10590">
    <property type="entry name" value="PNP_phzG_C"/>
    <property type="match status" value="1"/>
</dbReference>
<feature type="binding site" evidence="6">
    <location>
        <position position="134"/>
    </location>
    <ligand>
        <name>substrate</name>
    </ligand>
</feature>
<dbReference type="PANTHER" id="PTHR10851">
    <property type="entry name" value="PYRIDOXINE-5-PHOSPHATE OXIDASE"/>
    <property type="match status" value="1"/>
</dbReference>
<feature type="binding site" evidence="6">
    <location>
        <position position="130"/>
    </location>
    <ligand>
        <name>substrate</name>
    </ligand>
</feature>
<evidence type="ECO:0000256" key="5">
    <source>
        <dbReference type="NCBIfam" id="TIGR00558"/>
    </source>
</evidence>
<dbReference type="RefSeq" id="WP_100422452.1">
    <property type="nucleotide sequence ID" value="NZ_BOOX01000010.1"/>
</dbReference>
<dbReference type="GO" id="GO:0004733">
    <property type="term" value="F:pyridoxamine phosphate oxidase activity"/>
    <property type="evidence" value="ECO:0007669"/>
    <property type="project" value="UniProtKB-UniRule"/>
</dbReference>
<feature type="domain" description="Pyridoxamine 5'-phosphate oxidase N-terminal" evidence="8">
    <location>
        <begin position="43"/>
        <end position="165"/>
    </location>
</feature>
<evidence type="ECO:0000259" key="9">
    <source>
        <dbReference type="Pfam" id="PF10590"/>
    </source>
</evidence>
<dbReference type="PANTHER" id="PTHR10851:SF0">
    <property type="entry name" value="PYRIDOXINE-5'-PHOSPHATE OXIDASE"/>
    <property type="match status" value="1"/>
</dbReference>
<proteinExistence type="inferred from homology"/>
<dbReference type="GO" id="GO:0008615">
    <property type="term" value="P:pyridoxine biosynthetic process"/>
    <property type="evidence" value="ECO:0007669"/>
    <property type="project" value="UniProtKB-UniRule"/>
</dbReference>
<evidence type="ECO:0000256" key="4">
    <source>
        <dbReference type="ARBA" id="ARBA00023002"/>
    </source>
</evidence>
<dbReference type="InterPro" id="IPR011576">
    <property type="entry name" value="Pyridox_Oxase_N"/>
</dbReference>
<protein>
    <recommendedName>
        <fullName evidence="5">Pyridoxamine 5'-phosphate oxidase</fullName>
        <ecNumber evidence="5">1.4.3.5</ecNumber>
    </recommendedName>
</protein>
<feature type="binding site" evidence="6">
    <location>
        <begin position="202"/>
        <end position="204"/>
    </location>
    <ligand>
        <name>substrate</name>
    </ligand>
</feature>
<keyword evidence="2" id="KW-0285">Flavoprotein</keyword>
<evidence type="ECO:0000313" key="10">
    <source>
        <dbReference type="EMBL" id="PJJ77935.1"/>
    </source>
</evidence>
<organism evidence="10 11">
    <name type="scientific">Sediminihabitans luteus</name>
    <dbReference type="NCBI Taxonomy" id="1138585"/>
    <lineage>
        <taxon>Bacteria</taxon>
        <taxon>Bacillati</taxon>
        <taxon>Actinomycetota</taxon>
        <taxon>Actinomycetes</taxon>
        <taxon>Micrococcales</taxon>
        <taxon>Cellulomonadaceae</taxon>
        <taxon>Sediminihabitans</taxon>
    </lineage>
</organism>
<evidence type="ECO:0000256" key="6">
    <source>
        <dbReference type="PIRSR" id="PIRSR000190-1"/>
    </source>
</evidence>
<dbReference type="InterPro" id="IPR019576">
    <property type="entry name" value="Pyridoxamine_oxidase_dimer_C"/>
</dbReference>
<evidence type="ECO:0000259" key="8">
    <source>
        <dbReference type="Pfam" id="PF01243"/>
    </source>
</evidence>
<accession>A0A2M9D1H8</accession>
<gene>
    <name evidence="10" type="ORF">CLV28_1162</name>
</gene>
<evidence type="ECO:0000313" key="11">
    <source>
        <dbReference type="Proteomes" id="UP000231693"/>
    </source>
</evidence>
<feature type="binding site" evidence="7">
    <location>
        <position position="206"/>
    </location>
    <ligand>
        <name>FMN</name>
        <dbReference type="ChEBI" id="CHEBI:58210"/>
    </ligand>
</feature>
<keyword evidence="3 7" id="KW-0288">FMN</keyword>
<comment type="similarity">
    <text evidence="1">Belongs to the pyridoxamine 5'-phosphate oxidase family.</text>
</comment>
<dbReference type="InterPro" id="IPR012349">
    <property type="entry name" value="Split_barrel_FMN-bd"/>
</dbReference>
<dbReference type="InterPro" id="IPR000659">
    <property type="entry name" value="Pyridox_Oxase"/>
</dbReference>
<dbReference type="NCBIfam" id="NF004231">
    <property type="entry name" value="PRK05679.1"/>
    <property type="match status" value="1"/>
</dbReference>
<evidence type="ECO:0000256" key="2">
    <source>
        <dbReference type="ARBA" id="ARBA00022630"/>
    </source>
</evidence>
<evidence type="ECO:0000256" key="3">
    <source>
        <dbReference type="ARBA" id="ARBA00022643"/>
    </source>
</evidence>
<evidence type="ECO:0000256" key="7">
    <source>
        <dbReference type="PIRSR" id="PIRSR000190-2"/>
    </source>
</evidence>
<dbReference type="Pfam" id="PF01243">
    <property type="entry name" value="PNPOx_N"/>
    <property type="match status" value="1"/>
</dbReference>
<dbReference type="EC" id="1.4.3.5" evidence="5"/>
<feature type="domain" description="Pyridoxine 5'-phosphate oxidase dimerisation C-terminal" evidence="9">
    <location>
        <begin position="183"/>
        <end position="230"/>
    </location>
</feature>
<dbReference type="EMBL" id="PGFE01000001">
    <property type="protein sequence ID" value="PJJ77935.1"/>
    <property type="molecule type" value="Genomic_DNA"/>
</dbReference>
<dbReference type="OrthoDB" id="9780392at2"/>
<feature type="binding site" evidence="7">
    <location>
        <position position="196"/>
    </location>
    <ligand>
        <name>FMN</name>
        <dbReference type="ChEBI" id="CHEBI:58210"/>
    </ligand>
</feature>
<feature type="binding site" evidence="6">
    <location>
        <begin position="10"/>
        <end position="13"/>
    </location>
    <ligand>
        <name>substrate</name>
    </ligand>
</feature>
<feature type="binding site" evidence="7">
    <location>
        <position position="90"/>
    </location>
    <ligand>
        <name>FMN</name>
        <dbReference type="ChEBI" id="CHEBI:58210"/>
    </ligand>
</feature>
<dbReference type="PIRSF" id="PIRSF000190">
    <property type="entry name" value="Pyd_amn-ph_oxd"/>
    <property type="match status" value="1"/>
</dbReference>
<keyword evidence="4" id="KW-0560">Oxidoreductase</keyword>
<sequence length="230" mass="24532">MSPADSPILRTDYTGDGLDEADLLPTPLAQVRAWVAAAQARQAAQGDVPEPTALSVATVDAAGAPDVRTVLMRFLDARGPGFVTDLRSAKGREIGGNAAVAASLTWPSMFRAVRFRGSAVEIGRGEVAEYFAGRPWGSRISAWASHQSAPTASRAELEAAYAAVAARHPDTGSPDDVPLPDHWGGWRITCTEVELWAGRRNRLHDRIVLTRVGEGGLDDADAWSVGRRQP</sequence>
<comment type="cofactor">
    <cofactor evidence="7">
        <name>FMN</name>
        <dbReference type="ChEBI" id="CHEBI:58210"/>
    </cofactor>
    <text evidence="7">Binds 1 FMN per subunit.</text>
</comment>
<feature type="binding site" evidence="6">
    <location>
        <position position="138"/>
    </location>
    <ligand>
        <name>substrate</name>
    </ligand>
</feature>
<dbReference type="SUPFAM" id="SSF50475">
    <property type="entry name" value="FMN-binding split barrel"/>
    <property type="match status" value="1"/>
</dbReference>
<keyword evidence="11" id="KW-1185">Reference proteome</keyword>
<comment type="caution">
    <text evidence="10">The sequence shown here is derived from an EMBL/GenBank/DDBJ whole genome shotgun (WGS) entry which is preliminary data.</text>
</comment>